<dbReference type="AlphaFoldDB" id="B6HSZ3"/>
<dbReference type="EMBL" id="AM920437">
    <property type="protein sequence ID" value="CAP99866.1"/>
    <property type="molecule type" value="Genomic_DNA"/>
</dbReference>
<name>B6HSZ3_PENRW</name>
<reference evidence="1 2" key="1">
    <citation type="journal article" date="2008" name="Nat. Biotechnol.">
        <title>Genome sequencing and analysis of the filamentous fungus Penicillium chrysogenum.</title>
        <authorList>
            <person name="van den Berg M.A."/>
            <person name="Albang R."/>
            <person name="Albermann K."/>
            <person name="Badger J.H."/>
            <person name="Daran J.-M."/>
            <person name="Driessen A.J.M."/>
            <person name="Garcia-Estrada C."/>
            <person name="Fedorova N.D."/>
            <person name="Harris D.M."/>
            <person name="Heijne W.H.M."/>
            <person name="Joardar V.S."/>
            <person name="Kiel J.A.K.W."/>
            <person name="Kovalchuk A."/>
            <person name="Martin J.F."/>
            <person name="Nierman W.C."/>
            <person name="Nijland J.G."/>
            <person name="Pronk J.T."/>
            <person name="Roubos J.A."/>
            <person name="van der Klei I.J."/>
            <person name="van Peij N.N.M.E."/>
            <person name="Veenhuis M."/>
            <person name="von Doehren H."/>
            <person name="Wagner C."/>
            <person name="Wortman J.R."/>
            <person name="Bovenberg R.A.L."/>
        </authorList>
    </citation>
    <scope>NUCLEOTIDE SEQUENCE [LARGE SCALE GENOMIC DNA]</scope>
    <source>
        <strain evidence="2">ATCC 28089 / DSM 1075 / NRRL 1951 / Wisconsin 54-1255</strain>
    </source>
</reference>
<organism evidence="1 2">
    <name type="scientific">Penicillium rubens (strain ATCC 28089 / DSM 1075 / NRRL 1951 / Wisconsin 54-1255)</name>
    <name type="common">Penicillium chrysogenum</name>
    <dbReference type="NCBI Taxonomy" id="500485"/>
    <lineage>
        <taxon>Eukaryota</taxon>
        <taxon>Fungi</taxon>
        <taxon>Dikarya</taxon>
        <taxon>Ascomycota</taxon>
        <taxon>Pezizomycotina</taxon>
        <taxon>Eurotiomycetes</taxon>
        <taxon>Eurotiomycetidae</taxon>
        <taxon>Eurotiales</taxon>
        <taxon>Aspergillaceae</taxon>
        <taxon>Penicillium</taxon>
        <taxon>Penicillium chrysogenum species complex</taxon>
    </lineage>
</organism>
<proteinExistence type="predicted"/>
<evidence type="ECO:0000313" key="2">
    <source>
        <dbReference type="Proteomes" id="UP000000724"/>
    </source>
</evidence>
<dbReference type="Proteomes" id="UP000000724">
    <property type="component" value="Contig Pc00c22"/>
</dbReference>
<dbReference type="VEuPathDB" id="FungiDB:PCH_Pc22g25780"/>
<protein>
    <submittedName>
        <fullName evidence="1">Uncharacterized protein</fullName>
    </submittedName>
</protein>
<accession>B6HSZ3</accession>
<dbReference type="HOGENOM" id="CLU_2184844_0_0_1"/>
<evidence type="ECO:0000313" key="1">
    <source>
        <dbReference type="EMBL" id="CAP99866.1"/>
    </source>
</evidence>
<gene>
    <name evidence="1" type="ORF">Pc22g25780</name>
    <name evidence="1" type="ORF">PCH_Pc22g25780</name>
</gene>
<sequence length="109" mass="12496">MSTLCRYTISAEGSQNYFRWYSFVLGHTSLISQQSQRIHNIQDMFFSGPFTAHTWLYLEPKHTPRGIVTKNESYEAKNTIRCLPLVEANTDLVTVASAESVWMLAVLYS</sequence>
<keyword evidence="2" id="KW-1185">Reference proteome</keyword>